<reference evidence="1 4" key="1">
    <citation type="submission" date="2021-01" db="EMBL/GenBank/DDBJ databases">
        <title>Diatom-associated Roseobacters Show Island Model of Population Structure.</title>
        <authorList>
            <person name="Qu L."/>
            <person name="Feng X."/>
            <person name="Chen Y."/>
            <person name="Li L."/>
            <person name="Wang X."/>
            <person name="Hu Z."/>
            <person name="Wang H."/>
            <person name="Luo H."/>
        </authorList>
    </citation>
    <scope>NUCLEOTIDE SEQUENCE</scope>
    <source>
        <strain evidence="2 4">CC28-63</strain>
        <strain evidence="1">CC28-69</strain>
    </source>
</reference>
<evidence type="ECO:0000313" key="3">
    <source>
        <dbReference type="Proteomes" id="UP000755667"/>
    </source>
</evidence>
<organism evidence="1 3">
    <name type="scientific">Marivita cryptomonadis</name>
    <dbReference type="NCBI Taxonomy" id="505252"/>
    <lineage>
        <taxon>Bacteria</taxon>
        <taxon>Pseudomonadati</taxon>
        <taxon>Pseudomonadota</taxon>
        <taxon>Alphaproteobacteria</taxon>
        <taxon>Rhodobacterales</taxon>
        <taxon>Roseobacteraceae</taxon>
        <taxon>Marivita</taxon>
    </lineage>
</organism>
<comment type="caution">
    <text evidence="1">The sequence shown here is derived from an EMBL/GenBank/DDBJ whole genome shotgun (WGS) entry which is preliminary data.</text>
</comment>
<dbReference type="AlphaFoldDB" id="A0A9Q2P768"/>
<evidence type="ECO:0000313" key="4">
    <source>
        <dbReference type="Proteomes" id="UP000809440"/>
    </source>
</evidence>
<gene>
    <name evidence="1" type="ORF">JQX41_19230</name>
    <name evidence="2" type="ORF">JQX48_19250</name>
</gene>
<dbReference type="Proteomes" id="UP000755667">
    <property type="component" value="Unassembled WGS sequence"/>
</dbReference>
<sequence>MTAKLTSIKDRPSVQGNARALGVLLQMAAGEDLDQVRATLGLALSVVLRPEAILQCNVGTVGDKAAIRSKLAGLRIATLLTLPASSGPFAPNLIGAIHAPVSR</sequence>
<keyword evidence="4" id="KW-1185">Reference proteome</keyword>
<proteinExistence type="predicted"/>
<name>A0A9Q2P768_9RHOB</name>
<dbReference type="EMBL" id="JAFBXE010000015">
    <property type="protein sequence ID" value="MBM2414458.1"/>
    <property type="molecule type" value="Genomic_DNA"/>
</dbReference>
<dbReference type="RefSeq" id="WP_085631478.1">
    <property type="nucleotide sequence ID" value="NZ_JAFBWV010000015.1"/>
</dbReference>
<dbReference type="Proteomes" id="UP000809440">
    <property type="component" value="Unassembled WGS sequence"/>
</dbReference>
<evidence type="ECO:0000313" key="1">
    <source>
        <dbReference type="EMBL" id="MBM2414458.1"/>
    </source>
</evidence>
<protein>
    <submittedName>
        <fullName evidence="1">Uncharacterized protein</fullName>
    </submittedName>
</protein>
<accession>A0A9Q2P768</accession>
<evidence type="ECO:0000313" key="2">
    <source>
        <dbReference type="EMBL" id="MBM2419129.1"/>
    </source>
</evidence>
<dbReference type="EMBL" id="JAFBXF010000015">
    <property type="protein sequence ID" value="MBM2419129.1"/>
    <property type="molecule type" value="Genomic_DNA"/>
</dbReference>